<evidence type="ECO:0000256" key="7">
    <source>
        <dbReference type="ARBA" id="ARBA00023136"/>
    </source>
</evidence>
<dbReference type="InterPro" id="IPR000522">
    <property type="entry name" value="ABC_transptr_permease_BtuC"/>
</dbReference>
<keyword evidence="4" id="KW-1003">Cell membrane</keyword>
<name>A0A926HL62_9FIRM</name>
<keyword evidence="10" id="KW-1185">Reference proteome</keyword>
<feature type="transmembrane region" description="Helical" evidence="8">
    <location>
        <begin position="63"/>
        <end position="89"/>
    </location>
</feature>
<evidence type="ECO:0000256" key="6">
    <source>
        <dbReference type="ARBA" id="ARBA00022989"/>
    </source>
</evidence>
<dbReference type="GO" id="GO:0022857">
    <property type="term" value="F:transmembrane transporter activity"/>
    <property type="evidence" value="ECO:0007669"/>
    <property type="project" value="InterPro"/>
</dbReference>
<evidence type="ECO:0000256" key="5">
    <source>
        <dbReference type="ARBA" id="ARBA00022692"/>
    </source>
</evidence>
<dbReference type="GO" id="GO:0033214">
    <property type="term" value="P:siderophore-iron import into cell"/>
    <property type="evidence" value="ECO:0007669"/>
    <property type="project" value="TreeGrafter"/>
</dbReference>
<feature type="transmembrane region" description="Helical" evidence="8">
    <location>
        <begin position="198"/>
        <end position="218"/>
    </location>
</feature>
<evidence type="ECO:0000313" key="10">
    <source>
        <dbReference type="Proteomes" id="UP000623172"/>
    </source>
</evidence>
<dbReference type="PROSITE" id="PS51257">
    <property type="entry name" value="PROKAR_LIPOPROTEIN"/>
    <property type="match status" value="1"/>
</dbReference>
<dbReference type="Gene3D" id="1.10.3470.10">
    <property type="entry name" value="ABC transporter involved in vitamin B12 uptake, BtuC"/>
    <property type="match status" value="1"/>
</dbReference>
<protein>
    <submittedName>
        <fullName evidence="9">Iron ABC transporter permease</fullName>
    </submittedName>
</protein>
<dbReference type="PANTHER" id="PTHR30472">
    <property type="entry name" value="FERRIC ENTEROBACTIN TRANSPORT SYSTEM PERMEASE PROTEIN"/>
    <property type="match status" value="1"/>
</dbReference>
<feature type="transmembrane region" description="Helical" evidence="8">
    <location>
        <begin position="285"/>
        <end position="305"/>
    </location>
</feature>
<dbReference type="AlphaFoldDB" id="A0A926HL62"/>
<keyword evidence="6 8" id="KW-1133">Transmembrane helix</keyword>
<evidence type="ECO:0000256" key="4">
    <source>
        <dbReference type="ARBA" id="ARBA00022475"/>
    </source>
</evidence>
<dbReference type="SUPFAM" id="SSF81345">
    <property type="entry name" value="ABC transporter involved in vitamin B12 uptake, BtuC"/>
    <property type="match status" value="1"/>
</dbReference>
<keyword evidence="3" id="KW-0813">Transport</keyword>
<dbReference type="GO" id="GO:0005886">
    <property type="term" value="C:plasma membrane"/>
    <property type="evidence" value="ECO:0007669"/>
    <property type="project" value="UniProtKB-SubCell"/>
</dbReference>
<dbReference type="PANTHER" id="PTHR30472:SF25">
    <property type="entry name" value="ABC TRANSPORTER PERMEASE PROTEIN MJ0876-RELATED"/>
    <property type="match status" value="1"/>
</dbReference>
<sequence>MKNWPKFSIRKKIRSHPYGVVVLMAAALLVMACLSILVGSVSISPGELFSALGASGDPAHTSILLYVRIPRTVAALMGGSALAVSGVLLQAVLQNALASPNIIGVNAGAGLGALLVSTLFPAALGFVPAAAFGGALLTTLIIYTVARRTGISRITLVLAGVAVSSLLSAGMDALITLFPDSAVGANAFLIGGFSGVSWNHLFFALPYIAAGLLLAHLFRYELNVLGLGEDTAASLGLRVGRYRFMLIVTAALLAGSAVSFAGLLGFIGLIVPHAARFLVGPDHRLLVPVSALLGAVFTMGCDLLARILFAPYEVPVGIIMSFLGAPFFIYLILNRKRGRIHD</sequence>
<accession>A0A926HL62</accession>
<proteinExistence type="inferred from homology"/>
<dbReference type="Pfam" id="PF01032">
    <property type="entry name" value="FecCD"/>
    <property type="match status" value="1"/>
</dbReference>
<dbReference type="CDD" id="cd06550">
    <property type="entry name" value="TM_ABC_iron-siderophores_like"/>
    <property type="match status" value="1"/>
</dbReference>
<feature type="transmembrane region" description="Helical" evidence="8">
    <location>
        <begin position="244"/>
        <end position="273"/>
    </location>
</feature>
<evidence type="ECO:0000313" key="9">
    <source>
        <dbReference type="EMBL" id="MBC8531722.1"/>
    </source>
</evidence>
<dbReference type="EMBL" id="JACRSR010000002">
    <property type="protein sequence ID" value="MBC8531722.1"/>
    <property type="molecule type" value="Genomic_DNA"/>
</dbReference>
<feature type="transmembrane region" description="Helical" evidence="8">
    <location>
        <begin position="157"/>
        <end position="178"/>
    </location>
</feature>
<dbReference type="FunFam" id="1.10.3470.10:FF:000001">
    <property type="entry name" value="Vitamin B12 ABC transporter permease BtuC"/>
    <property type="match status" value="1"/>
</dbReference>
<evidence type="ECO:0000256" key="1">
    <source>
        <dbReference type="ARBA" id="ARBA00004651"/>
    </source>
</evidence>
<comment type="caution">
    <text evidence="9">The sequence shown here is derived from an EMBL/GenBank/DDBJ whole genome shotgun (WGS) entry which is preliminary data.</text>
</comment>
<feature type="transmembrane region" description="Helical" evidence="8">
    <location>
        <begin position="126"/>
        <end position="145"/>
    </location>
</feature>
<keyword evidence="7 8" id="KW-0472">Membrane</keyword>
<organism evidence="9 10">
    <name type="scientific">Gehongia tenuis</name>
    <dbReference type="NCBI Taxonomy" id="2763655"/>
    <lineage>
        <taxon>Bacteria</taxon>
        <taxon>Bacillati</taxon>
        <taxon>Bacillota</taxon>
        <taxon>Clostridia</taxon>
        <taxon>Christensenellales</taxon>
        <taxon>Christensenellaceae</taxon>
        <taxon>Gehongia</taxon>
    </lineage>
</organism>
<dbReference type="InterPro" id="IPR037294">
    <property type="entry name" value="ABC_BtuC-like"/>
</dbReference>
<dbReference type="RefSeq" id="WP_249316331.1">
    <property type="nucleotide sequence ID" value="NZ_JACRSR010000002.1"/>
</dbReference>
<feature type="transmembrane region" description="Helical" evidence="8">
    <location>
        <begin position="101"/>
        <end position="120"/>
    </location>
</feature>
<dbReference type="Proteomes" id="UP000623172">
    <property type="component" value="Unassembled WGS sequence"/>
</dbReference>
<evidence type="ECO:0000256" key="8">
    <source>
        <dbReference type="SAM" id="Phobius"/>
    </source>
</evidence>
<keyword evidence="5 8" id="KW-0812">Transmembrane</keyword>
<reference evidence="9" key="1">
    <citation type="submission" date="2020-08" db="EMBL/GenBank/DDBJ databases">
        <title>Genome public.</title>
        <authorList>
            <person name="Liu C."/>
            <person name="Sun Q."/>
        </authorList>
    </citation>
    <scope>NUCLEOTIDE SEQUENCE</scope>
    <source>
        <strain evidence="9">NSJ-53</strain>
    </source>
</reference>
<evidence type="ECO:0000256" key="2">
    <source>
        <dbReference type="ARBA" id="ARBA00007935"/>
    </source>
</evidence>
<comment type="subcellular location">
    <subcellularLocation>
        <location evidence="1">Cell membrane</location>
        <topology evidence="1">Multi-pass membrane protein</topology>
    </subcellularLocation>
</comment>
<comment type="similarity">
    <text evidence="2">Belongs to the binding-protein-dependent transport system permease family. FecCD subfamily.</text>
</comment>
<gene>
    <name evidence="9" type="ORF">H8696_07655</name>
</gene>
<evidence type="ECO:0000256" key="3">
    <source>
        <dbReference type="ARBA" id="ARBA00022448"/>
    </source>
</evidence>
<feature type="transmembrane region" description="Helical" evidence="8">
    <location>
        <begin position="20"/>
        <end position="43"/>
    </location>
</feature>
<feature type="transmembrane region" description="Helical" evidence="8">
    <location>
        <begin position="312"/>
        <end position="333"/>
    </location>
</feature>